<comment type="caution">
    <text evidence="4">The sequence shown here is derived from an EMBL/GenBank/DDBJ whole genome shotgun (WGS) entry which is preliminary data.</text>
</comment>
<evidence type="ECO:0000259" key="3">
    <source>
        <dbReference type="Pfam" id="PF13739"/>
    </source>
</evidence>
<keyword evidence="2" id="KW-0732">Signal</keyword>
<dbReference type="Proteomes" id="UP001222770">
    <property type="component" value="Unassembled WGS sequence"/>
</dbReference>
<evidence type="ECO:0000256" key="1">
    <source>
        <dbReference type="SAM" id="MobiDB-lite"/>
    </source>
</evidence>
<protein>
    <submittedName>
        <fullName evidence="4">DUF3298 and DUF4163 domain-containing protein</fullName>
    </submittedName>
</protein>
<name>A0ABT6CHD3_9SPHN</name>
<feature type="region of interest" description="Disordered" evidence="1">
    <location>
        <begin position="17"/>
        <end position="45"/>
    </location>
</feature>
<evidence type="ECO:0000313" key="4">
    <source>
        <dbReference type="EMBL" id="MDF8333344.1"/>
    </source>
</evidence>
<evidence type="ECO:0000256" key="2">
    <source>
        <dbReference type="SAM" id="SignalP"/>
    </source>
</evidence>
<dbReference type="EMBL" id="JAROCY010000007">
    <property type="protein sequence ID" value="MDF8333344.1"/>
    <property type="molecule type" value="Genomic_DNA"/>
</dbReference>
<dbReference type="RefSeq" id="WP_277276942.1">
    <property type="nucleotide sequence ID" value="NZ_JAROCY010000007.1"/>
</dbReference>
<gene>
    <name evidence="4" type="ORF">POM99_09045</name>
</gene>
<evidence type="ECO:0000313" key="5">
    <source>
        <dbReference type="Proteomes" id="UP001222770"/>
    </source>
</evidence>
<feature type="signal peptide" evidence="2">
    <location>
        <begin position="1"/>
        <end position="22"/>
    </location>
</feature>
<dbReference type="PROSITE" id="PS51257">
    <property type="entry name" value="PROKAR_LIPOPROTEIN"/>
    <property type="match status" value="1"/>
</dbReference>
<keyword evidence="5" id="KW-1185">Reference proteome</keyword>
<reference evidence="4 5" key="1">
    <citation type="submission" date="2023-03" db="EMBL/GenBank/DDBJ databases">
        <title>Novosphingobium cyanobacteriorum sp. nov., isolated from a eutrophic reservoir during the Microcystis bloom period.</title>
        <authorList>
            <person name="Kang M."/>
            <person name="Le V."/>
            <person name="Ko S.-R."/>
            <person name="Lee S.-A."/>
            <person name="Ahn C.-Y."/>
        </authorList>
    </citation>
    <scope>NUCLEOTIDE SEQUENCE [LARGE SCALE GENOMIC DNA]</scope>
    <source>
        <strain evidence="4 5">HBC54</strain>
    </source>
</reference>
<feature type="chain" id="PRO_5045682969" evidence="2">
    <location>
        <begin position="23"/>
        <end position="273"/>
    </location>
</feature>
<dbReference type="Gene3D" id="3.30.565.40">
    <property type="entry name" value="Fervidobacterium nodosum Rt17-B1 like"/>
    <property type="match status" value="1"/>
</dbReference>
<accession>A0ABT6CHD3</accession>
<feature type="compositionally biased region" description="Low complexity" evidence="1">
    <location>
        <begin position="28"/>
        <end position="45"/>
    </location>
</feature>
<dbReference type="Pfam" id="PF13739">
    <property type="entry name" value="PdaC"/>
    <property type="match status" value="1"/>
</dbReference>
<sequence>MRSFPVLIAAAALAACSGKSPAPEPTGSASAQPSAPAAPAAPPASAAEARKVSEASSLYEFDYAYPREAAAIPALKDWLDKDLDAAKASLLADAREGRKEAKQGGFPYNAYSASKDWQVVTDLPGWLSLSTIVGSYTGGAHPNYVFDTVLWDKAANVRRQPLDLFTSKAAFKAAILKPFCAGLDKERIKKRGSVDYGTEWGDDMNDFVKCVDPLEQVVILGSKGRKGFDRVGFLIAPYNAGPYAEGDYEVTVPVTPAVLAAVKPEFRTAFAAP</sequence>
<feature type="domain" description="Deacetylase PdaC" evidence="3">
    <location>
        <begin position="54"/>
        <end position="144"/>
    </location>
</feature>
<dbReference type="InterPro" id="IPR025303">
    <property type="entry name" value="PdaC"/>
</dbReference>
<organism evidence="4 5">
    <name type="scientific">Novosphingobium cyanobacteriorum</name>
    <dbReference type="NCBI Taxonomy" id="3024215"/>
    <lineage>
        <taxon>Bacteria</taxon>
        <taxon>Pseudomonadati</taxon>
        <taxon>Pseudomonadota</taxon>
        <taxon>Alphaproteobacteria</taxon>
        <taxon>Sphingomonadales</taxon>
        <taxon>Sphingomonadaceae</taxon>
        <taxon>Novosphingobium</taxon>
    </lineage>
</organism>
<proteinExistence type="predicted"/>